<name>A9D272_HOEPD</name>
<evidence type="ECO:0000313" key="2">
    <source>
        <dbReference type="EMBL" id="EDQ34146.1"/>
    </source>
</evidence>
<reference evidence="2 3" key="1">
    <citation type="submission" date="2007-10" db="EMBL/GenBank/DDBJ databases">
        <authorList>
            <person name="Wagner-Dobler I."/>
            <person name="Ferriera S."/>
            <person name="Johnson J."/>
            <person name="Kravitz S."/>
            <person name="Beeson K."/>
            <person name="Sutton G."/>
            <person name="Rogers Y.-H."/>
            <person name="Friedman R."/>
            <person name="Frazier M."/>
            <person name="Venter J.C."/>
        </authorList>
    </citation>
    <scope>NUCLEOTIDE SEQUENCE [LARGE SCALE GENOMIC DNA]</scope>
    <source>
        <strain evidence="2 3">DFL-43</strain>
    </source>
</reference>
<protein>
    <recommendedName>
        <fullName evidence="1">DUF1868 domain-containing protein</fullName>
    </recommendedName>
</protein>
<evidence type="ECO:0000259" key="1">
    <source>
        <dbReference type="Pfam" id="PF08975"/>
    </source>
</evidence>
<dbReference type="eggNOG" id="COG5255">
    <property type="taxonomic scope" value="Bacteria"/>
</dbReference>
<dbReference type="Proteomes" id="UP000004291">
    <property type="component" value="Chromosome"/>
</dbReference>
<sequence>MHDDPRPDFLRNFCGKGQGPKPERLGIRLDESGTFLSEPGNTVVCHVVPDSPTQRAMIKVRDRLRELDRNGHFAWTPVSSYHMTVFNGVIESQREQDHWPAELALEASIADTTHYLMPRLTGARPAAPFSVKLDRITPFGLRVSGATSGDQEIIKDFRERLAQRFGYRKPDHDSYGLHLTMAYIVRWLPSEAVETYLPALQQMTAAFQAEIPVLELGPADFCTFENMNHFEPVLRLS</sequence>
<dbReference type="InterPro" id="IPR015069">
    <property type="entry name" value="2H-PEstase_DUF1868"/>
</dbReference>
<dbReference type="SUPFAM" id="SSF55144">
    <property type="entry name" value="LigT-like"/>
    <property type="match status" value="1"/>
</dbReference>
<proteinExistence type="predicted"/>
<evidence type="ECO:0000313" key="3">
    <source>
        <dbReference type="Proteomes" id="UP000004291"/>
    </source>
</evidence>
<dbReference type="Gene3D" id="3.90.1140.10">
    <property type="entry name" value="Cyclic phosphodiesterase"/>
    <property type="match status" value="1"/>
</dbReference>
<feature type="domain" description="DUF1868" evidence="1">
    <location>
        <begin position="29"/>
        <end position="139"/>
    </location>
</feature>
<dbReference type="InterPro" id="IPR009097">
    <property type="entry name" value="Cyclic_Pdiesterase"/>
</dbReference>
<reference evidence="2 3" key="2">
    <citation type="submission" date="2012-06" db="EMBL/GenBank/DDBJ databases">
        <authorList>
            <person name="Fiebig A."/>
        </authorList>
    </citation>
    <scope>NUCLEOTIDE SEQUENCE [LARGE SCALE GENOMIC DNA]</scope>
    <source>
        <strain evidence="2 3">DFL-43</strain>
    </source>
</reference>
<keyword evidence="3" id="KW-1185">Reference proteome</keyword>
<dbReference type="OrthoDB" id="151828at2"/>
<dbReference type="HOGENOM" id="CLU_073317_0_0_5"/>
<dbReference type="Pfam" id="PF08975">
    <property type="entry name" value="2H-phosphodiest"/>
    <property type="match status" value="1"/>
</dbReference>
<gene>
    <name evidence="2" type="ORF">HPDFL43_14152</name>
</gene>
<dbReference type="EMBL" id="ABIA03000004">
    <property type="protein sequence ID" value="EDQ34146.1"/>
    <property type="molecule type" value="Genomic_DNA"/>
</dbReference>
<dbReference type="AlphaFoldDB" id="A9D272"/>
<dbReference type="RefSeq" id="WP_007198592.1">
    <property type="nucleotide sequence ID" value="NZ_CM002917.1"/>
</dbReference>
<dbReference type="STRING" id="411684.HPDFL43_14152"/>
<comment type="caution">
    <text evidence="2">The sequence shown here is derived from an EMBL/GenBank/DDBJ whole genome shotgun (WGS) entry which is preliminary data.</text>
</comment>
<accession>A9D272</accession>
<organism evidence="2 3">
    <name type="scientific">Hoeflea phototrophica (strain DSM 17068 / NCIMB 14078 / DFL-43)</name>
    <dbReference type="NCBI Taxonomy" id="411684"/>
    <lineage>
        <taxon>Bacteria</taxon>
        <taxon>Pseudomonadati</taxon>
        <taxon>Pseudomonadota</taxon>
        <taxon>Alphaproteobacteria</taxon>
        <taxon>Hyphomicrobiales</taxon>
        <taxon>Rhizobiaceae</taxon>
        <taxon>Hoeflea</taxon>
    </lineage>
</organism>